<reference evidence="3 4" key="1">
    <citation type="submission" date="2015-12" db="EMBL/GenBank/DDBJ databases">
        <title>Complete genome of Roseateles depolymerans KCTC 42856.</title>
        <authorList>
            <person name="Kim K.M."/>
        </authorList>
    </citation>
    <scope>NUCLEOTIDE SEQUENCE [LARGE SCALE GENOMIC DNA]</scope>
    <source>
        <strain evidence="3 4">KCTC 42856</strain>
    </source>
</reference>
<dbReference type="AlphaFoldDB" id="A0A0U3CI17"/>
<accession>A0A0U3CI17</accession>
<dbReference type="GO" id="GO:0030254">
    <property type="term" value="P:protein secretion by the type III secretion system"/>
    <property type="evidence" value="ECO:0007669"/>
    <property type="project" value="UniProtKB-UniRule"/>
</dbReference>
<evidence type="ECO:0000313" key="4">
    <source>
        <dbReference type="Proteomes" id="UP000060699"/>
    </source>
</evidence>
<dbReference type="OrthoDB" id="9779724at2"/>
<gene>
    <name evidence="2" type="primary">sctC</name>
    <name evidence="3" type="ORF">RD2015_3845</name>
</gene>
<proteinExistence type="inferred from homology"/>
<dbReference type="Gene3D" id="3.55.50.30">
    <property type="match status" value="1"/>
</dbReference>
<dbReference type="PANTHER" id="PTHR30332">
    <property type="entry name" value="PROBABLE GENERAL SECRETION PATHWAY PROTEIN D"/>
    <property type="match status" value="1"/>
</dbReference>
<dbReference type="InterPro" id="IPR004846">
    <property type="entry name" value="T2SS/T3SS_dom"/>
</dbReference>
<keyword evidence="4" id="KW-1185">Reference proteome</keyword>
<keyword evidence="2" id="KW-0811">Translocation</keyword>
<dbReference type="Gene3D" id="3.30.1370.120">
    <property type="match status" value="1"/>
</dbReference>
<comment type="subunit">
    <text evidence="2">The core secretion machinery of the T3SS is composed of approximately 20 different proteins, including cytoplasmic components, a base, an export apparatus and a needle. This subunit is part of the base, which anchors the injectisome in the bacterial cell envelope. Forms a stable homooligomeric complex.</text>
</comment>
<keyword evidence="2" id="KW-0732">Signal</keyword>
<dbReference type="KEGG" id="rdp:RD2015_3845"/>
<keyword evidence="2" id="KW-0813">Transport</keyword>
<dbReference type="RefSeq" id="WP_058936286.1">
    <property type="nucleotide sequence ID" value="NZ_CP013729.1"/>
</dbReference>
<feature type="chain" id="PRO_5041748113" description="Type 3 secretion system secretin" evidence="2">
    <location>
        <begin position="39"/>
        <end position="609"/>
    </location>
</feature>
<sequence length="609" mass="63813" precursor="true">MATQTSSLLRLKRGWAPSLALSTCLSACLFSCWLPAQAVTPAGWKDILYSNRADDNATLETVLQQFCDTMGVELKLSSAKLGQRRMLALPSRGSAPAAFLDQLAQSLSLDWYVYRGVLHVSPQSASARARVELTGQTAAAARQALIGLGLFESRFGWGELDTDPPTVLVEGPASYVEAVRSFLVSPNPAAPAPERPQLMVFRLKHAVAQDRDVQVRGLTTRQPGLASVLKELMSPASNARLDALSNRLGLGSSPAGGSGAGLGGSLGAGGPSSLLGGAASLPAALGGLPSPFNGLADSSAGTRSFLASPLPDTLIPGAAAGGKRSTPGSNPADAVEEERRRQERAALPTIGAYPPLNAVLVWDLPSRKPEYTAVIAELDVPTRQVEINVTILDVNANALREWAADLAIGSGAARVQLNAAGNIGSDGSSPASNSSMVLWATDRLSLRLRALESRGQAQVMSRPSILTQDNHAAVLDMSQSVYVRLVGERTTDLRSVSAGTMLRVTPSVLGDDKNANIRVTLDIDDGALGDSSAGASDPRVGNSSVSTQAVVRPGESLVVGGYRRQNSESSHSRVPGLDSVPLLGWLFRGDSVISEERERLFIVTARVLP</sequence>
<dbReference type="HAMAP" id="MF_02219">
    <property type="entry name" value="Type_III_secretin"/>
    <property type="match status" value="1"/>
</dbReference>
<dbReference type="InterPro" id="IPR003522">
    <property type="entry name" value="T3SS_OM_pore_YscC"/>
</dbReference>
<dbReference type="STRING" id="76731.RD2015_3845"/>
<evidence type="ECO:0000313" key="3">
    <source>
        <dbReference type="EMBL" id="ALV08296.1"/>
    </source>
</evidence>
<feature type="signal peptide" evidence="2">
    <location>
        <begin position="1"/>
        <end position="38"/>
    </location>
</feature>
<comment type="function">
    <text evidence="2">Component of the type III secretion system (T3SS), also called injectisome, which is used to inject bacterial effector proteins into eukaryotic host cells. Forms a ring-shaped multimeric structure with an apparent central pore in the outer membrane.</text>
</comment>
<dbReference type="GO" id="GO:0030257">
    <property type="term" value="C:type III protein secretion system complex"/>
    <property type="evidence" value="ECO:0007669"/>
    <property type="project" value="UniProtKB-UniRule"/>
</dbReference>
<dbReference type="InterPro" id="IPR038591">
    <property type="entry name" value="NolW-like_sf"/>
</dbReference>
<dbReference type="GO" id="GO:0015627">
    <property type="term" value="C:type II protein secretion system complex"/>
    <property type="evidence" value="ECO:0007669"/>
    <property type="project" value="TreeGrafter"/>
</dbReference>
<dbReference type="InterPro" id="IPR050810">
    <property type="entry name" value="Bact_Secretion_Sys_Channel"/>
</dbReference>
<keyword evidence="2" id="KW-0653">Protein transport</keyword>
<name>A0A0U3CI17_9BURK</name>
<dbReference type="NCBIfam" id="TIGR02516">
    <property type="entry name" value="type_III_yscC"/>
    <property type="match status" value="1"/>
</dbReference>
<dbReference type="Proteomes" id="UP000060699">
    <property type="component" value="Chromosome"/>
</dbReference>
<dbReference type="PANTHER" id="PTHR30332:SF5">
    <property type="entry name" value="SPI-1 TYPE 3 SECRETION SYSTEM SECRETIN"/>
    <property type="match status" value="1"/>
</dbReference>
<protein>
    <recommendedName>
        <fullName evidence="2">Type 3 secretion system secretin</fullName>
        <shortName evidence="2">T3SS secretin</shortName>
    </recommendedName>
</protein>
<dbReference type="GO" id="GO:0009279">
    <property type="term" value="C:cell outer membrane"/>
    <property type="evidence" value="ECO:0007669"/>
    <property type="project" value="UniProtKB-SubCell"/>
</dbReference>
<comment type="subcellular location">
    <subcellularLocation>
        <location evidence="1 2">Cell outer membrane</location>
    </subcellularLocation>
</comment>
<evidence type="ECO:0000256" key="1">
    <source>
        <dbReference type="ARBA" id="ARBA00004442"/>
    </source>
</evidence>
<keyword evidence="2" id="KW-0998">Cell outer membrane</keyword>
<comment type="similarity">
    <text evidence="2">Belongs to the bacterial secretin family. T3SS SctC subfamily.</text>
</comment>
<dbReference type="PRINTS" id="PR01337">
    <property type="entry name" value="TYPE3OMGPROT"/>
</dbReference>
<keyword evidence="2" id="KW-0472">Membrane</keyword>
<dbReference type="Pfam" id="PF00263">
    <property type="entry name" value="Secretin"/>
    <property type="match status" value="1"/>
</dbReference>
<organism evidence="3 4">
    <name type="scientific">Roseateles depolymerans</name>
    <dbReference type="NCBI Taxonomy" id="76731"/>
    <lineage>
        <taxon>Bacteria</taxon>
        <taxon>Pseudomonadati</taxon>
        <taxon>Pseudomonadota</taxon>
        <taxon>Betaproteobacteria</taxon>
        <taxon>Burkholderiales</taxon>
        <taxon>Sphaerotilaceae</taxon>
        <taxon>Roseateles</taxon>
    </lineage>
</organism>
<dbReference type="EMBL" id="CP013729">
    <property type="protein sequence ID" value="ALV08296.1"/>
    <property type="molecule type" value="Genomic_DNA"/>
</dbReference>
<evidence type="ECO:0000256" key="2">
    <source>
        <dbReference type="HAMAP-Rule" id="MF_02219"/>
    </source>
</evidence>